<reference evidence="3 4" key="1">
    <citation type="submission" date="2018-08" db="EMBL/GenBank/DDBJ databases">
        <title>Recombination of ecologically and evolutionarily significant loci maintains genetic cohesion in the Pseudomonas syringae species complex.</title>
        <authorList>
            <person name="Dillon M."/>
            <person name="Thakur S."/>
            <person name="Almeida R.N.D."/>
            <person name="Weir B.S."/>
            <person name="Guttman D.S."/>
        </authorList>
    </citation>
    <scope>NUCLEOTIDE SEQUENCE [LARGE SCALE GENOMIC DNA]</scope>
    <source>
        <strain evidence="3 4">ICMP 11288</strain>
    </source>
</reference>
<evidence type="ECO:0000313" key="3">
    <source>
        <dbReference type="EMBL" id="RMQ87848.1"/>
    </source>
</evidence>
<dbReference type="SUPFAM" id="SSF51658">
    <property type="entry name" value="Xylose isomerase-like"/>
    <property type="match status" value="1"/>
</dbReference>
<gene>
    <name evidence="3" type="ORF">ALP97_01965</name>
</gene>
<evidence type="ECO:0000313" key="4">
    <source>
        <dbReference type="Proteomes" id="UP000277179"/>
    </source>
</evidence>
<organism evidence="3 4">
    <name type="scientific">Pseudomonas salomonii</name>
    <dbReference type="NCBI Taxonomy" id="191391"/>
    <lineage>
        <taxon>Bacteria</taxon>
        <taxon>Pseudomonadati</taxon>
        <taxon>Pseudomonadota</taxon>
        <taxon>Gammaproteobacteria</taxon>
        <taxon>Pseudomonadales</taxon>
        <taxon>Pseudomonadaceae</taxon>
        <taxon>Pseudomonas</taxon>
    </lineage>
</organism>
<proteinExistence type="predicted"/>
<sequence length="159" mass="16948">DGGLPVQPVGQTTGRMWLSACKTLEKIARLGEDAGRVFLLENLNTDVDHPGVPFARADDTLALIEAVGSPHLKMNLDLYHAQIGEGNLIELIQRAGSAIGEIQVADVPGRKEPGTGEIHYPAIARALHAIGYSGVVGLEGWASGDSELALQRFRQAFTL</sequence>
<dbReference type="EMBL" id="RBRL01000224">
    <property type="protein sequence ID" value="RMQ87848.1"/>
    <property type="molecule type" value="Genomic_DNA"/>
</dbReference>
<dbReference type="RefSeq" id="WP_147473094.1">
    <property type="nucleotide sequence ID" value="NZ_RBRL01000224.1"/>
</dbReference>
<dbReference type="AlphaFoldDB" id="A0A3M4QBK8"/>
<dbReference type="Pfam" id="PF01261">
    <property type="entry name" value="AP_endonuc_2"/>
    <property type="match status" value="1"/>
</dbReference>
<evidence type="ECO:0000256" key="1">
    <source>
        <dbReference type="ARBA" id="ARBA00023235"/>
    </source>
</evidence>
<dbReference type="GO" id="GO:0016853">
    <property type="term" value="F:isomerase activity"/>
    <property type="evidence" value="ECO:0007669"/>
    <property type="project" value="UniProtKB-KW"/>
</dbReference>
<evidence type="ECO:0000259" key="2">
    <source>
        <dbReference type="Pfam" id="PF01261"/>
    </source>
</evidence>
<feature type="non-terminal residue" evidence="3">
    <location>
        <position position="1"/>
    </location>
</feature>
<dbReference type="InterPro" id="IPR036237">
    <property type="entry name" value="Xyl_isomerase-like_sf"/>
</dbReference>
<protein>
    <recommendedName>
        <fullName evidence="2">Xylose isomerase-like TIM barrel domain-containing protein</fullName>
    </recommendedName>
</protein>
<dbReference type="Gene3D" id="3.20.20.150">
    <property type="entry name" value="Divalent-metal-dependent TIM barrel enzymes"/>
    <property type="match status" value="1"/>
</dbReference>
<accession>A0A3M4QBK8</accession>
<comment type="caution">
    <text evidence="3">The sequence shown here is derived from an EMBL/GenBank/DDBJ whole genome shotgun (WGS) entry which is preliminary data.</text>
</comment>
<keyword evidence="1" id="KW-0413">Isomerase</keyword>
<dbReference type="Proteomes" id="UP000277179">
    <property type="component" value="Unassembled WGS sequence"/>
</dbReference>
<name>A0A3M4QBK8_9PSED</name>
<dbReference type="InterPro" id="IPR050417">
    <property type="entry name" value="Sugar_Epim/Isomerase"/>
</dbReference>
<dbReference type="InterPro" id="IPR013022">
    <property type="entry name" value="Xyl_isomerase-like_TIM-brl"/>
</dbReference>
<dbReference type="PANTHER" id="PTHR43489">
    <property type="entry name" value="ISOMERASE"/>
    <property type="match status" value="1"/>
</dbReference>
<feature type="domain" description="Xylose isomerase-like TIM barrel" evidence="2">
    <location>
        <begin position="17"/>
        <end position="147"/>
    </location>
</feature>